<dbReference type="EnsemblPlants" id="AET2Gv21011400.18">
    <property type="protein sequence ID" value="AET2Gv21011400.18"/>
    <property type="gene ID" value="AET2Gv21011400"/>
</dbReference>
<dbReference type="Gene3D" id="3.10.20.90">
    <property type="entry name" value="Phosphatidylinositol 3-kinase Catalytic Subunit, Chain A, domain 1"/>
    <property type="match status" value="1"/>
</dbReference>
<reference evidence="10" key="2">
    <citation type="journal article" date="2017" name="Nat. Plants">
        <title>The Aegilops tauschii genome reveals multiple impacts of transposons.</title>
        <authorList>
            <person name="Zhao G."/>
            <person name="Zou C."/>
            <person name="Li K."/>
            <person name="Wang K."/>
            <person name="Li T."/>
            <person name="Gao L."/>
            <person name="Zhang X."/>
            <person name="Wang H."/>
            <person name="Yang Z."/>
            <person name="Liu X."/>
            <person name="Jiang W."/>
            <person name="Mao L."/>
            <person name="Kong X."/>
            <person name="Jiao Y."/>
            <person name="Jia J."/>
        </authorList>
    </citation>
    <scope>NUCLEOTIDE SEQUENCE [LARGE SCALE GENOMIC DNA]</scope>
    <source>
        <strain evidence="10">cv. AL8/78</strain>
    </source>
</reference>
<sequence>MQIFVKTPTGKTITVEVESGGAVDSLKAKIH</sequence>
<comment type="similarity">
    <text evidence="3">Belongs to the ubiquitin family.</text>
</comment>
<reference evidence="10" key="1">
    <citation type="journal article" date="2014" name="Science">
        <title>Ancient hybridizations among the ancestral genomes of bread wheat.</title>
        <authorList>
            <consortium name="International Wheat Genome Sequencing Consortium,"/>
            <person name="Marcussen T."/>
            <person name="Sandve S.R."/>
            <person name="Heier L."/>
            <person name="Spannagl M."/>
            <person name="Pfeifer M."/>
            <person name="Jakobsen K.S."/>
            <person name="Wulff B.B."/>
            <person name="Steuernagel B."/>
            <person name="Mayer K.F."/>
            <person name="Olsen O.A."/>
        </authorList>
    </citation>
    <scope>NUCLEOTIDE SEQUENCE [LARGE SCALE GENOMIC DNA]</scope>
    <source>
        <strain evidence="10">cv. AL8/78</strain>
    </source>
</reference>
<reference evidence="9" key="5">
    <citation type="journal article" date="2021" name="G3 (Bethesda)">
        <title>Aegilops tauschii genome assembly Aet v5.0 features greater sequence contiguity and improved annotation.</title>
        <authorList>
            <person name="Wang L."/>
            <person name="Zhu T."/>
            <person name="Rodriguez J.C."/>
            <person name="Deal K.R."/>
            <person name="Dubcovsky J."/>
            <person name="McGuire P.E."/>
            <person name="Lux T."/>
            <person name="Spannagl M."/>
            <person name="Mayer K.F.X."/>
            <person name="Baldrich P."/>
            <person name="Meyers B.C."/>
            <person name="Huo N."/>
            <person name="Gu Y.Q."/>
            <person name="Zhou H."/>
            <person name="Devos K.M."/>
            <person name="Bennetzen J.L."/>
            <person name="Unver T."/>
            <person name="Budak H."/>
            <person name="Gulick P.J."/>
            <person name="Galiba G."/>
            <person name="Kalapos B."/>
            <person name="Nelson D.R."/>
            <person name="Li P."/>
            <person name="You F.M."/>
            <person name="Luo M.C."/>
            <person name="Dvorak J."/>
        </authorList>
    </citation>
    <scope>NUCLEOTIDE SEQUENCE [LARGE SCALE GENOMIC DNA]</scope>
    <source>
        <strain evidence="9">cv. AL8/78</strain>
    </source>
</reference>
<keyword evidence="7" id="KW-0832">Ubl conjugation</keyword>
<dbReference type="Proteomes" id="UP000015105">
    <property type="component" value="Chromosome 2D"/>
</dbReference>
<keyword evidence="4" id="KW-0963">Cytoplasm</keyword>
<organism evidence="9 10">
    <name type="scientific">Aegilops tauschii subsp. strangulata</name>
    <name type="common">Goatgrass</name>
    <dbReference type="NCBI Taxonomy" id="200361"/>
    <lineage>
        <taxon>Eukaryota</taxon>
        <taxon>Viridiplantae</taxon>
        <taxon>Streptophyta</taxon>
        <taxon>Embryophyta</taxon>
        <taxon>Tracheophyta</taxon>
        <taxon>Spermatophyta</taxon>
        <taxon>Magnoliopsida</taxon>
        <taxon>Liliopsida</taxon>
        <taxon>Poales</taxon>
        <taxon>Poaceae</taxon>
        <taxon>BOP clade</taxon>
        <taxon>Pooideae</taxon>
        <taxon>Triticodae</taxon>
        <taxon>Triticeae</taxon>
        <taxon>Triticinae</taxon>
        <taxon>Aegilops</taxon>
    </lineage>
</organism>
<evidence type="ECO:0000256" key="8">
    <source>
        <dbReference type="ARBA" id="ARBA00023242"/>
    </source>
</evidence>
<evidence type="ECO:0000256" key="2">
    <source>
        <dbReference type="ARBA" id="ARBA00004496"/>
    </source>
</evidence>
<evidence type="ECO:0000256" key="5">
    <source>
        <dbReference type="ARBA" id="ARBA00022499"/>
    </source>
</evidence>
<evidence type="ECO:0000256" key="3">
    <source>
        <dbReference type="ARBA" id="ARBA00008430"/>
    </source>
</evidence>
<evidence type="ECO:0000313" key="9">
    <source>
        <dbReference type="EnsemblPlants" id="AET2Gv21011400.18"/>
    </source>
</evidence>
<proteinExistence type="inferred from homology"/>
<reference evidence="9" key="4">
    <citation type="submission" date="2019-03" db="UniProtKB">
        <authorList>
            <consortium name="EnsemblPlants"/>
        </authorList>
    </citation>
    <scope>IDENTIFICATION</scope>
</reference>
<dbReference type="GO" id="GO:0005634">
    <property type="term" value="C:nucleus"/>
    <property type="evidence" value="ECO:0007669"/>
    <property type="project" value="UniProtKB-SubCell"/>
</dbReference>
<accession>A0A453CYH3</accession>
<evidence type="ECO:0000256" key="7">
    <source>
        <dbReference type="ARBA" id="ARBA00022843"/>
    </source>
</evidence>
<comment type="subcellular location">
    <subcellularLocation>
        <location evidence="2">Cytoplasm</location>
    </subcellularLocation>
    <subcellularLocation>
        <location evidence="1">Nucleus</location>
    </subcellularLocation>
</comment>
<keyword evidence="8" id="KW-0539">Nucleus</keyword>
<dbReference type="Gramene" id="AET2Gv21011400.18">
    <property type="protein sequence ID" value="AET2Gv21011400.18"/>
    <property type="gene ID" value="AET2Gv21011400"/>
</dbReference>
<dbReference type="InterPro" id="IPR029071">
    <property type="entry name" value="Ubiquitin-like_domsf"/>
</dbReference>
<keyword evidence="6" id="KW-0677">Repeat</keyword>
<dbReference type="FunFam" id="3.10.20.90:FF:000469">
    <property type="entry name" value="Polyubiquitin-C"/>
    <property type="match status" value="1"/>
</dbReference>
<keyword evidence="10" id="KW-1185">Reference proteome</keyword>
<keyword evidence="5" id="KW-1017">Isopeptide bond</keyword>
<protein>
    <submittedName>
        <fullName evidence="9">Uncharacterized protein</fullName>
    </submittedName>
</protein>
<evidence type="ECO:0000256" key="6">
    <source>
        <dbReference type="ARBA" id="ARBA00022737"/>
    </source>
</evidence>
<dbReference type="SUPFAM" id="SSF54236">
    <property type="entry name" value="Ubiquitin-like"/>
    <property type="match status" value="1"/>
</dbReference>
<dbReference type="AlphaFoldDB" id="A0A453CYH3"/>
<evidence type="ECO:0000313" key="10">
    <source>
        <dbReference type="Proteomes" id="UP000015105"/>
    </source>
</evidence>
<name>A0A453CYH3_AEGTS</name>
<evidence type="ECO:0000256" key="4">
    <source>
        <dbReference type="ARBA" id="ARBA00022490"/>
    </source>
</evidence>
<reference evidence="9" key="3">
    <citation type="journal article" date="2017" name="Nature">
        <title>Genome sequence of the progenitor of the wheat D genome Aegilops tauschii.</title>
        <authorList>
            <person name="Luo M.C."/>
            <person name="Gu Y.Q."/>
            <person name="Puiu D."/>
            <person name="Wang H."/>
            <person name="Twardziok S.O."/>
            <person name="Deal K.R."/>
            <person name="Huo N."/>
            <person name="Zhu T."/>
            <person name="Wang L."/>
            <person name="Wang Y."/>
            <person name="McGuire P.E."/>
            <person name="Liu S."/>
            <person name="Long H."/>
            <person name="Ramasamy R.K."/>
            <person name="Rodriguez J.C."/>
            <person name="Van S.L."/>
            <person name="Yuan L."/>
            <person name="Wang Z."/>
            <person name="Xia Z."/>
            <person name="Xiao L."/>
            <person name="Anderson O.D."/>
            <person name="Ouyang S."/>
            <person name="Liang Y."/>
            <person name="Zimin A.V."/>
            <person name="Pertea G."/>
            <person name="Qi P."/>
            <person name="Bennetzen J.L."/>
            <person name="Dai X."/>
            <person name="Dawson M.W."/>
            <person name="Muller H.G."/>
            <person name="Kugler K."/>
            <person name="Rivarola-Duarte L."/>
            <person name="Spannagl M."/>
            <person name="Mayer K.F.X."/>
            <person name="Lu F.H."/>
            <person name="Bevan M.W."/>
            <person name="Leroy P."/>
            <person name="Li P."/>
            <person name="You F.M."/>
            <person name="Sun Q."/>
            <person name="Liu Z."/>
            <person name="Lyons E."/>
            <person name="Wicker T."/>
            <person name="Salzberg S.L."/>
            <person name="Devos K.M."/>
            <person name="Dvorak J."/>
        </authorList>
    </citation>
    <scope>NUCLEOTIDE SEQUENCE [LARGE SCALE GENOMIC DNA]</scope>
    <source>
        <strain evidence="9">cv. AL8/78</strain>
    </source>
</reference>
<evidence type="ECO:0000256" key="1">
    <source>
        <dbReference type="ARBA" id="ARBA00004123"/>
    </source>
</evidence>
<dbReference type="GO" id="GO:0005737">
    <property type="term" value="C:cytoplasm"/>
    <property type="evidence" value="ECO:0007669"/>
    <property type="project" value="UniProtKB-SubCell"/>
</dbReference>